<keyword evidence="1" id="KW-0732">Signal</keyword>
<feature type="chain" id="PRO_5009524708" description="DUF5723 domain-containing protein" evidence="1">
    <location>
        <begin position="22"/>
        <end position="356"/>
    </location>
</feature>
<evidence type="ECO:0008006" key="4">
    <source>
        <dbReference type="Google" id="ProtNLM"/>
    </source>
</evidence>
<dbReference type="EMBL" id="MFNE01000006">
    <property type="protein sequence ID" value="OGG97056.1"/>
    <property type="molecule type" value="Genomic_DNA"/>
</dbReference>
<dbReference type="Gene3D" id="2.40.160.60">
    <property type="entry name" value="Outer membrane protein transport protein (OMPP1/FadL/TodX)"/>
    <property type="match status" value="1"/>
</dbReference>
<dbReference type="AlphaFoldDB" id="A0A1F6GG13"/>
<evidence type="ECO:0000313" key="3">
    <source>
        <dbReference type="Proteomes" id="UP000178449"/>
    </source>
</evidence>
<protein>
    <recommendedName>
        <fullName evidence="4">DUF5723 domain-containing protein</fullName>
    </recommendedName>
</protein>
<dbReference type="STRING" id="1817772.A2527_03085"/>
<sequence>MKLGYLLFFVFSFLCGSNLLADEAMHDRLSVRALGMGNAFVAVGGDEGALFYNPAGLKSIKAGLLQFFTAELHASNTVIDAAKASDIQSILSDIAGKKAYAEINADLFSASGPGWAWSYSKGGFLDLKIDNPVIPYVTLRAYLQTLAAGGLAFDFNEKVTWGLTVKKITRQGITQEVHIVDLAEDTFISSLQDQLVSVSAQGYDLGFLYRLDKELGFLSTPRVGLVFKNIGGMDFGATGKLEQSYDLGFAWDAALFELPAILAIDWLDVSNQRHQAPSYWRNVNLGSEISWGTQANGKPIVAYRLGMKGPYMSWGFTLNPSYLPITLEYASWSQEIGDRAGDVADKRQSMILSFNW</sequence>
<feature type="signal peptide" evidence="1">
    <location>
        <begin position="1"/>
        <end position="21"/>
    </location>
</feature>
<dbReference type="Proteomes" id="UP000178449">
    <property type="component" value="Unassembled WGS sequence"/>
</dbReference>
<evidence type="ECO:0000313" key="2">
    <source>
        <dbReference type="EMBL" id="OGG97056.1"/>
    </source>
</evidence>
<organism evidence="2 3">
    <name type="scientific">Candidatus Lambdaproteobacteria bacterium RIFOXYD2_FULL_50_16</name>
    <dbReference type="NCBI Taxonomy" id="1817772"/>
    <lineage>
        <taxon>Bacteria</taxon>
        <taxon>Pseudomonadati</taxon>
        <taxon>Pseudomonadota</taxon>
        <taxon>Candidatus Lambdaproteobacteria</taxon>
    </lineage>
</organism>
<accession>A0A1F6GG13</accession>
<evidence type="ECO:0000256" key="1">
    <source>
        <dbReference type="SAM" id="SignalP"/>
    </source>
</evidence>
<comment type="caution">
    <text evidence="2">The sequence shown here is derived from an EMBL/GenBank/DDBJ whole genome shotgun (WGS) entry which is preliminary data.</text>
</comment>
<name>A0A1F6GG13_9PROT</name>
<proteinExistence type="predicted"/>
<reference evidence="2 3" key="1">
    <citation type="journal article" date="2016" name="Nat. Commun.">
        <title>Thousands of microbial genomes shed light on interconnected biogeochemical processes in an aquifer system.</title>
        <authorList>
            <person name="Anantharaman K."/>
            <person name="Brown C.T."/>
            <person name="Hug L.A."/>
            <person name="Sharon I."/>
            <person name="Castelle C.J."/>
            <person name="Probst A.J."/>
            <person name="Thomas B.C."/>
            <person name="Singh A."/>
            <person name="Wilkins M.J."/>
            <person name="Karaoz U."/>
            <person name="Brodie E.L."/>
            <person name="Williams K.H."/>
            <person name="Hubbard S.S."/>
            <person name="Banfield J.F."/>
        </authorList>
    </citation>
    <scope>NUCLEOTIDE SEQUENCE [LARGE SCALE GENOMIC DNA]</scope>
</reference>
<gene>
    <name evidence="2" type="ORF">A2527_03085</name>
</gene>